<evidence type="ECO:0000256" key="2">
    <source>
        <dbReference type="ARBA" id="ARBA00023125"/>
    </source>
</evidence>
<dbReference type="GO" id="GO:0003677">
    <property type="term" value="F:DNA binding"/>
    <property type="evidence" value="ECO:0007669"/>
    <property type="project" value="UniProtKB-KW"/>
</dbReference>
<evidence type="ECO:0000313" key="5">
    <source>
        <dbReference type="EMBL" id="GIE46230.1"/>
    </source>
</evidence>
<dbReference type="Gene3D" id="1.10.10.10">
    <property type="entry name" value="Winged helix-like DNA-binding domain superfamily/Winged helix DNA-binding domain"/>
    <property type="match status" value="1"/>
</dbReference>
<dbReference type="PANTHER" id="PTHR43132:SF6">
    <property type="entry name" value="HTH-TYPE TRANSCRIPTIONAL REPRESSOR CZRA"/>
    <property type="match status" value="1"/>
</dbReference>
<reference evidence="6 7" key="1">
    <citation type="submission" date="2020-08" db="EMBL/GenBank/DDBJ databases">
        <title>Sequencing the genomes of 1000 actinobacteria strains.</title>
        <authorList>
            <person name="Klenk H.-P."/>
        </authorList>
    </citation>
    <scope>NUCLEOTIDE SEQUENCE [LARGE SCALE GENOMIC DNA]</scope>
    <source>
        <strain evidence="6 7">DSM 43150</strain>
    </source>
</reference>
<proteinExistence type="predicted"/>
<dbReference type="SUPFAM" id="SSF46785">
    <property type="entry name" value="Winged helix' DNA-binding domain"/>
    <property type="match status" value="1"/>
</dbReference>
<sequence length="327" mass="35286">MAIELSFTADDLAHVHFAISPLWEVVASVRVLKAPTDHPLHSGWAAEARDRLATGGLDWSLLDALIPVPTRVLPGFLSPPPSLPGPDLDLELAALAGTAPQRVRSGLDALPDGRPPALDGLHADPEAGLAALTEVIRAYWELTLAPHWPRMLTLLQGDVHHRARQLVEGGTRRLFADLDPRVTWSAGTLSVLNDYHRRTVALDGRGLLLVPSVFVWPRVFAKLDSPWQPTLRYPPRGVAGLWEQRTADPSRALSGVIGRSRALLLTELGMPSSTQDLSLRTGLTAGGVSQHLTALRTAGLVSAHRTGRFVLYARTTVAETLLAALTT</sequence>
<dbReference type="Proteomes" id="UP000590511">
    <property type="component" value="Unassembled WGS sequence"/>
</dbReference>
<dbReference type="RefSeq" id="WP_188124002.1">
    <property type="nucleotide sequence ID" value="NZ_BOMP01000193.1"/>
</dbReference>
<keyword evidence="2 6" id="KW-0238">DNA-binding</keyword>
<dbReference type="InterPro" id="IPR036388">
    <property type="entry name" value="WH-like_DNA-bd_sf"/>
</dbReference>
<dbReference type="AlphaFoldDB" id="A0A7W7HK89"/>
<keyword evidence="8" id="KW-1185">Reference proteome</keyword>
<evidence type="ECO:0000256" key="1">
    <source>
        <dbReference type="ARBA" id="ARBA00023015"/>
    </source>
</evidence>
<feature type="domain" description="HTH arsR-type" evidence="4">
    <location>
        <begin position="251"/>
        <end position="326"/>
    </location>
</feature>
<dbReference type="InterPro" id="IPR011991">
    <property type="entry name" value="ArsR-like_HTH"/>
</dbReference>
<reference evidence="5 8" key="2">
    <citation type="submission" date="2021-01" db="EMBL/GenBank/DDBJ databases">
        <title>Whole genome shotgun sequence of Actinoplanes lobatus NBRC 12513.</title>
        <authorList>
            <person name="Komaki H."/>
            <person name="Tamura T."/>
        </authorList>
    </citation>
    <scope>NUCLEOTIDE SEQUENCE [LARGE SCALE GENOMIC DNA]</scope>
    <source>
        <strain evidence="5 8">NBRC 12513</strain>
    </source>
</reference>
<evidence type="ECO:0000259" key="4">
    <source>
        <dbReference type="SMART" id="SM00418"/>
    </source>
</evidence>
<accession>A0A7W7HK89</accession>
<dbReference type="InterPro" id="IPR051011">
    <property type="entry name" value="Metal_resp_trans_reg"/>
</dbReference>
<evidence type="ECO:0000256" key="3">
    <source>
        <dbReference type="ARBA" id="ARBA00023163"/>
    </source>
</evidence>
<dbReference type="InterPro" id="IPR001845">
    <property type="entry name" value="HTH_ArsR_DNA-bd_dom"/>
</dbReference>
<evidence type="ECO:0000313" key="6">
    <source>
        <dbReference type="EMBL" id="MBB4752075.1"/>
    </source>
</evidence>
<dbReference type="PANTHER" id="PTHR43132">
    <property type="entry name" value="ARSENICAL RESISTANCE OPERON REPRESSOR ARSR-RELATED"/>
    <property type="match status" value="1"/>
</dbReference>
<dbReference type="EMBL" id="BOMP01000193">
    <property type="protein sequence ID" value="GIE46230.1"/>
    <property type="molecule type" value="Genomic_DNA"/>
</dbReference>
<organism evidence="6 7">
    <name type="scientific">Actinoplanes lobatus</name>
    <dbReference type="NCBI Taxonomy" id="113568"/>
    <lineage>
        <taxon>Bacteria</taxon>
        <taxon>Bacillati</taxon>
        <taxon>Actinomycetota</taxon>
        <taxon>Actinomycetes</taxon>
        <taxon>Micromonosporales</taxon>
        <taxon>Micromonosporaceae</taxon>
        <taxon>Actinoplanes</taxon>
    </lineage>
</organism>
<dbReference type="EMBL" id="JACHNC010000001">
    <property type="protein sequence ID" value="MBB4752075.1"/>
    <property type="molecule type" value="Genomic_DNA"/>
</dbReference>
<dbReference type="CDD" id="cd00090">
    <property type="entry name" value="HTH_ARSR"/>
    <property type="match status" value="1"/>
</dbReference>
<dbReference type="GO" id="GO:0003700">
    <property type="term" value="F:DNA-binding transcription factor activity"/>
    <property type="evidence" value="ECO:0007669"/>
    <property type="project" value="InterPro"/>
</dbReference>
<dbReference type="Proteomes" id="UP000631312">
    <property type="component" value="Unassembled WGS sequence"/>
</dbReference>
<name>A0A7W7HK89_9ACTN</name>
<keyword evidence="3" id="KW-0804">Transcription</keyword>
<protein>
    <submittedName>
        <fullName evidence="6">DNA-binding transcriptional ArsR family regulator</fullName>
    </submittedName>
    <submittedName>
        <fullName evidence="5">Transcriptional regulator</fullName>
    </submittedName>
</protein>
<dbReference type="SMART" id="SM00418">
    <property type="entry name" value="HTH_ARSR"/>
    <property type="match status" value="1"/>
</dbReference>
<evidence type="ECO:0000313" key="7">
    <source>
        <dbReference type="Proteomes" id="UP000590511"/>
    </source>
</evidence>
<comment type="caution">
    <text evidence="6">The sequence shown here is derived from an EMBL/GenBank/DDBJ whole genome shotgun (WGS) entry which is preliminary data.</text>
</comment>
<dbReference type="Pfam" id="PF19361">
    <property type="entry name" value="DUF5937"/>
    <property type="match status" value="1"/>
</dbReference>
<gene>
    <name evidence="5" type="ORF">Alo02nite_91280</name>
    <name evidence="6" type="ORF">BJ964_006236</name>
</gene>
<dbReference type="InterPro" id="IPR036390">
    <property type="entry name" value="WH_DNA-bd_sf"/>
</dbReference>
<evidence type="ECO:0000313" key="8">
    <source>
        <dbReference type="Proteomes" id="UP000631312"/>
    </source>
</evidence>
<dbReference type="InterPro" id="IPR045981">
    <property type="entry name" value="DUF5937"/>
</dbReference>
<keyword evidence="1" id="KW-0805">Transcription regulation</keyword>